<evidence type="ECO:0000313" key="7">
    <source>
        <dbReference type="Proteomes" id="UP000051461"/>
    </source>
</evidence>
<dbReference type="UniPathway" id="UPA00074">
    <property type="reaction ID" value="UER00126"/>
</dbReference>
<dbReference type="PATRIC" id="fig|1423726.3.peg.723"/>
<dbReference type="STRING" id="1423726.FC07_GL000701"/>
<feature type="binding site" evidence="4">
    <location>
        <position position="65"/>
    </location>
    <ligand>
        <name>(6R)-10-formyltetrahydrofolate</name>
        <dbReference type="ChEBI" id="CHEBI:195366"/>
    </ligand>
</feature>
<keyword evidence="7" id="KW-1185">Reference proteome</keyword>
<comment type="similarity">
    <text evidence="4">Belongs to the GART family.</text>
</comment>
<dbReference type="AlphaFoldDB" id="A0A0R1GRT8"/>
<protein>
    <recommendedName>
        <fullName evidence="4">Phosphoribosylglycinamide formyltransferase</fullName>
        <ecNumber evidence="4">2.1.2.2</ecNumber>
    </recommendedName>
    <alternativeName>
        <fullName evidence="4">5'-phosphoribosylglycinamide transformylase</fullName>
    </alternativeName>
    <alternativeName>
        <fullName evidence="4">GAR transformylase</fullName>
        <shortName evidence="4">GART</shortName>
    </alternativeName>
</protein>
<feature type="binding site" evidence="4">
    <location>
        <position position="107"/>
    </location>
    <ligand>
        <name>(6R)-10-formyltetrahydrofolate</name>
        <dbReference type="ChEBI" id="CHEBI:195366"/>
    </ligand>
</feature>
<dbReference type="InterPro" id="IPR004607">
    <property type="entry name" value="GART"/>
</dbReference>
<organism evidence="6 7">
    <name type="scientific">Loigolactobacillus bifermentans DSM 20003</name>
    <dbReference type="NCBI Taxonomy" id="1423726"/>
    <lineage>
        <taxon>Bacteria</taxon>
        <taxon>Bacillati</taxon>
        <taxon>Bacillota</taxon>
        <taxon>Bacilli</taxon>
        <taxon>Lactobacillales</taxon>
        <taxon>Lactobacillaceae</taxon>
        <taxon>Loigolactobacillus</taxon>
    </lineage>
</organism>
<feature type="site" description="Raises pKa of active site His" evidence="4">
    <location>
        <position position="145"/>
    </location>
</feature>
<feature type="binding site" evidence="4">
    <location>
        <begin position="12"/>
        <end position="14"/>
    </location>
    <ligand>
        <name>N(1)-(5-phospho-beta-D-ribosyl)glycinamide</name>
        <dbReference type="ChEBI" id="CHEBI:143788"/>
    </ligand>
</feature>
<comment type="pathway">
    <text evidence="1 4">Purine metabolism; IMP biosynthesis via de novo pathway; N(2)-formyl-N(1)-(5-phospho-D-ribosyl)glycinamide from N(1)-(5-phospho-D-ribosyl)glycinamide (10-formyl THF route): step 1/1.</text>
</comment>
<dbReference type="PANTHER" id="PTHR43369">
    <property type="entry name" value="PHOSPHORIBOSYLGLYCINAMIDE FORMYLTRANSFERASE"/>
    <property type="match status" value="1"/>
</dbReference>
<feature type="active site" description="Proton donor" evidence="4">
    <location>
        <position position="109"/>
    </location>
</feature>
<dbReference type="EC" id="2.1.2.2" evidence="4"/>
<sequence>MIKVAIFASGTGTNFDALLAHIQASDLPIQVGLLVSDQPQALVVAKAQQAGVPVWAKKVKDFADKTAFEQAILQQLQTAQIDWILLAGYMRIVTPVLLNAYPQHILNIHPALLPLFPGRHGIEDAYAAGVSETGVTVHYIDAGIDSGPILAQAHVAILKHETVAHLAQRIHQVEHRLFFDSFVQALVAQGDLTVHQTQLDSRS</sequence>
<dbReference type="OrthoDB" id="9806170at2"/>
<reference evidence="6 7" key="1">
    <citation type="journal article" date="2015" name="Genome Announc.">
        <title>Expanding the biotechnology potential of lactobacilli through comparative genomics of 213 strains and associated genera.</title>
        <authorList>
            <person name="Sun Z."/>
            <person name="Harris H.M."/>
            <person name="McCann A."/>
            <person name="Guo C."/>
            <person name="Argimon S."/>
            <person name="Zhang W."/>
            <person name="Yang X."/>
            <person name="Jeffery I.B."/>
            <person name="Cooney J.C."/>
            <person name="Kagawa T.F."/>
            <person name="Liu W."/>
            <person name="Song Y."/>
            <person name="Salvetti E."/>
            <person name="Wrobel A."/>
            <person name="Rasinkangas P."/>
            <person name="Parkhill J."/>
            <person name="Rea M.C."/>
            <person name="O'Sullivan O."/>
            <person name="Ritari J."/>
            <person name="Douillard F.P."/>
            <person name="Paul Ross R."/>
            <person name="Yang R."/>
            <person name="Briner A.E."/>
            <person name="Felis G.E."/>
            <person name="de Vos W.M."/>
            <person name="Barrangou R."/>
            <person name="Klaenhammer T.R."/>
            <person name="Caufield P.W."/>
            <person name="Cui Y."/>
            <person name="Zhang H."/>
            <person name="O'Toole P.W."/>
        </authorList>
    </citation>
    <scope>NUCLEOTIDE SEQUENCE [LARGE SCALE GENOMIC DNA]</scope>
    <source>
        <strain evidence="6 7">DSM 20003</strain>
    </source>
</reference>
<dbReference type="Gene3D" id="3.40.50.170">
    <property type="entry name" value="Formyl transferase, N-terminal domain"/>
    <property type="match status" value="1"/>
</dbReference>
<dbReference type="RefSeq" id="WP_057905128.1">
    <property type="nucleotide sequence ID" value="NZ_AZDA01000093.1"/>
</dbReference>
<dbReference type="InterPro" id="IPR036477">
    <property type="entry name" value="Formyl_transf_N_sf"/>
</dbReference>
<dbReference type="InterPro" id="IPR002376">
    <property type="entry name" value="Formyl_transf_N"/>
</dbReference>
<feature type="domain" description="Formyl transferase N-terminal" evidence="5">
    <location>
        <begin position="3"/>
        <end position="179"/>
    </location>
</feature>
<dbReference type="GO" id="GO:0006189">
    <property type="term" value="P:'de novo' IMP biosynthetic process"/>
    <property type="evidence" value="ECO:0007669"/>
    <property type="project" value="UniProtKB-UniRule"/>
</dbReference>
<proteinExistence type="inferred from homology"/>
<comment type="caution">
    <text evidence="6">The sequence shown here is derived from an EMBL/GenBank/DDBJ whole genome shotgun (WGS) entry which is preliminary data.</text>
</comment>
<name>A0A0R1GRT8_9LACO</name>
<comment type="catalytic activity">
    <reaction evidence="4">
        <text>N(1)-(5-phospho-beta-D-ribosyl)glycinamide + (6R)-10-formyltetrahydrofolate = N(2)-formyl-N(1)-(5-phospho-beta-D-ribosyl)glycinamide + (6S)-5,6,7,8-tetrahydrofolate + H(+)</text>
        <dbReference type="Rhea" id="RHEA:15053"/>
        <dbReference type="ChEBI" id="CHEBI:15378"/>
        <dbReference type="ChEBI" id="CHEBI:57453"/>
        <dbReference type="ChEBI" id="CHEBI:143788"/>
        <dbReference type="ChEBI" id="CHEBI:147286"/>
        <dbReference type="ChEBI" id="CHEBI:195366"/>
        <dbReference type="EC" id="2.1.2.2"/>
    </reaction>
</comment>
<evidence type="ECO:0000256" key="1">
    <source>
        <dbReference type="ARBA" id="ARBA00005054"/>
    </source>
</evidence>
<dbReference type="NCBIfam" id="TIGR00639">
    <property type="entry name" value="PurN"/>
    <property type="match status" value="1"/>
</dbReference>
<dbReference type="GO" id="GO:0005829">
    <property type="term" value="C:cytosol"/>
    <property type="evidence" value="ECO:0007669"/>
    <property type="project" value="TreeGrafter"/>
</dbReference>
<evidence type="ECO:0000256" key="3">
    <source>
        <dbReference type="ARBA" id="ARBA00022755"/>
    </source>
</evidence>
<dbReference type="CDD" id="cd08645">
    <property type="entry name" value="FMT_core_GART"/>
    <property type="match status" value="1"/>
</dbReference>
<evidence type="ECO:0000256" key="4">
    <source>
        <dbReference type="HAMAP-Rule" id="MF_01930"/>
    </source>
</evidence>
<dbReference type="HAMAP" id="MF_01930">
    <property type="entry name" value="PurN"/>
    <property type="match status" value="1"/>
</dbReference>
<dbReference type="Proteomes" id="UP000051461">
    <property type="component" value="Unassembled WGS sequence"/>
</dbReference>
<comment type="function">
    <text evidence="4">Catalyzes the transfer of a formyl group from 10-formyltetrahydrofolate to 5-phospho-ribosyl-glycinamide (GAR), producing 5-phospho-ribosyl-N-formylglycinamide (FGAR) and tetrahydrofolate.</text>
</comment>
<evidence type="ECO:0000256" key="2">
    <source>
        <dbReference type="ARBA" id="ARBA00022679"/>
    </source>
</evidence>
<dbReference type="SUPFAM" id="SSF53328">
    <property type="entry name" value="Formyltransferase"/>
    <property type="match status" value="1"/>
</dbReference>
<evidence type="ECO:0000259" key="5">
    <source>
        <dbReference type="Pfam" id="PF00551"/>
    </source>
</evidence>
<gene>
    <name evidence="4" type="primary">purN</name>
    <name evidence="6" type="ORF">FC07_GL000701</name>
</gene>
<dbReference type="Pfam" id="PF00551">
    <property type="entry name" value="Formyl_trans_N"/>
    <property type="match status" value="1"/>
</dbReference>
<dbReference type="GO" id="GO:0004644">
    <property type="term" value="F:phosphoribosylglycinamide formyltransferase activity"/>
    <property type="evidence" value="ECO:0007669"/>
    <property type="project" value="UniProtKB-UniRule"/>
</dbReference>
<evidence type="ECO:0000313" key="6">
    <source>
        <dbReference type="EMBL" id="KRK34138.1"/>
    </source>
</evidence>
<feature type="binding site" evidence="4">
    <location>
        <begin position="90"/>
        <end position="93"/>
    </location>
    <ligand>
        <name>(6R)-10-formyltetrahydrofolate</name>
        <dbReference type="ChEBI" id="CHEBI:195366"/>
    </ligand>
</feature>
<accession>A0A0R1GRT8</accession>
<keyword evidence="3 4" id="KW-0658">Purine biosynthesis</keyword>
<keyword evidence="2 4" id="KW-0808">Transferase</keyword>
<dbReference type="PANTHER" id="PTHR43369:SF2">
    <property type="entry name" value="PHOSPHORIBOSYLGLYCINAMIDE FORMYLTRANSFERASE"/>
    <property type="match status" value="1"/>
</dbReference>
<dbReference type="EMBL" id="AZDA01000093">
    <property type="protein sequence ID" value="KRK34138.1"/>
    <property type="molecule type" value="Genomic_DNA"/>
</dbReference>